<dbReference type="RefSeq" id="WP_377721904.1">
    <property type="nucleotide sequence ID" value="NZ_JBHSAM010000034.1"/>
</dbReference>
<name>A0ABV8KBA8_9BACL</name>
<accession>A0ABV8KBA8</accession>
<protein>
    <submittedName>
        <fullName evidence="1">Uncharacterized protein</fullName>
    </submittedName>
</protein>
<organism evidence="1 2">
    <name type="scientific">Paenibacillus xanthanilyticus</name>
    <dbReference type="NCBI Taxonomy" id="1783531"/>
    <lineage>
        <taxon>Bacteria</taxon>
        <taxon>Bacillati</taxon>
        <taxon>Bacillota</taxon>
        <taxon>Bacilli</taxon>
        <taxon>Bacillales</taxon>
        <taxon>Paenibacillaceae</taxon>
        <taxon>Paenibacillus</taxon>
    </lineage>
</organism>
<keyword evidence="2" id="KW-1185">Reference proteome</keyword>
<dbReference type="Proteomes" id="UP001595715">
    <property type="component" value="Unassembled WGS sequence"/>
</dbReference>
<comment type="caution">
    <text evidence="1">The sequence shown here is derived from an EMBL/GenBank/DDBJ whole genome shotgun (WGS) entry which is preliminary data.</text>
</comment>
<evidence type="ECO:0000313" key="1">
    <source>
        <dbReference type="EMBL" id="MFC4103336.1"/>
    </source>
</evidence>
<evidence type="ECO:0000313" key="2">
    <source>
        <dbReference type="Proteomes" id="UP001595715"/>
    </source>
</evidence>
<sequence>MIRDEKGSAFLLVVFMLLLFTLLGVAILGATVGGAVRSQKSEDNVQTLHLADKALSEALARIITRFEGKSFKPEELEAGIQKFISDAIDSDYYGTQSSEIDAAKAPGYKIDRICIANGAPVGTDLLIRNRVYCDPTKVDASGESFLRTIRITAKATVNEVTRKLTQDVTLNSFPDFLYYAMGSSEGDVVINGSPYFKGNIYAGRNLKIQNIANYDYKGNENLDAPTQFLYVKPGDVDSAAIGGVDAADLEAGQVHIQNVSNIGYREQSGDENTPPYIPLTKENLEEEANKQRFHGLSVQETETKKFLSINVGETFVDKAFDSTGSLDENLRDQWVQQYRSDAASWTQDPGKQLMQKVENQYQLNYSGRKWKYQQPAALGSNPTEAQQQAYTEQMNELKAALANMTGPIIIDGDLTLGKELKEVVFADKDLESAAIEKRKWLIVNGNLNVLNDDSAPVDIRANILVVGNVTLSGKMNIDSTMYTLSSAVNKQTGQAGNVVMDAEIRGVTAGGMQKVFVLIANGPIEMYRVDSFQSLSDSSTNKEGYDRESNYTLDGFFYTDQNAELYGVGSLFWIHGGFFAKKGIEVNAVLGNTTEKFGTEKDPITGEAQAQIIFEAPQSALTEQQARFVIDYNGAVFNQGTGLPRVDKVRVQIGKKKLESNKE</sequence>
<reference evidence="2" key="1">
    <citation type="journal article" date="2019" name="Int. J. Syst. Evol. Microbiol.">
        <title>The Global Catalogue of Microorganisms (GCM) 10K type strain sequencing project: providing services to taxonomists for standard genome sequencing and annotation.</title>
        <authorList>
            <consortium name="The Broad Institute Genomics Platform"/>
            <consortium name="The Broad Institute Genome Sequencing Center for Infectious Disease"/>
            <person name="Wu L."/>
            <person name="Ma J."/>
        </authorList>
    </citation>
    <scope>NUCLEOTIDE SEQUENCE [LARGE SCALE GENOMIC DNA]</scope>
    <source>
        <strain evidence="2">IBRC-M 10987</strain>
    </source>
</reference>
<proteinExistence type="predicted"/>
<dbReference type="EMBL" id="JBHSAM010000034">
    <property type="protein sequence ID" value="MFC4103336.1"/>
    <property type="molecule type" value="Genomic_DNA"/>
</dbReference>
<gene>
    <name evidence="1" type="ORF">ACFOZ8_27310</name>
</gene>